<dbReference type="EMBL" id="LN679181">
    <property type="protein sequence ID" value="CEL63445.1"/>
    <property type="molecule type" value="Genomic_DNA"/>
</dbReference>
<accession>A0A0B7G0F4</accession>
<dbReference type="PROSITE" id="PS50157">
    <property type="entry name" value="ZINC_FINGER_C2H2_2"/>
    <property type="match status" value="2"/>
</dbReference>
<reference evidence="3 4" key="1">
    <citation type="submission" date="2014-11" db="EMBL/GenBank/DDBJ databases">
        <authorList>
            <person name="Wibberg Daniel"/>
        </authorList>
    </citation>
    <scope>NUCLEOTIDE SEQUENCE [LARGE SCALE GENOMIC DNA]</scope>
    <source>
        <strain evidence="3">Rhizoctonia solani AG1-IB 7/3/14</strain>
    </source>
</reference>
<dbReference type="SMART" id="SM00355">
    <property type="entry name" value="ZnF_C2H2"/>
    <property type="match status" value="2"/>
</dbReference>
<feature type="domain" description="C2H2-type" evidence="2">
    <location>
        <begin position="268"/>
        <end position="297"/>
    </location>
</feature>
<evidence type="ECO:0000313" key="4">
    <source>
        <dbReference type="Proteomes" id="UP000059188"/>
    </source>
</evidence>
<dbReference type="OrthoDB" id="10471573at2759"/>
<dbReference type="Gene3D" id="3.30.160.60">
    <property type="entry name" value="Classic Zinc Finger"/>
    <property type="match status" value="1"/>
</dbReference>
<sequence length="297" mass="33802">MTLGMNIQDDVAVRYDCATFNLGGLKDQNGQLHTQFIPNSYLTYFAVLQMSAPLRPLLQLPSLDVHHCSPDALKYFLSYSGVYAYDRHRRIYRFDIHPRPRLRRILTGPMDTQITPSHMNFKLDMENYLINTSLELYTVHEQGRLKHITHDSPELAFGAVLELGYLEQRSSDSLGVNSIRPTSAYHGAIEAEAQMPQISILPNTGNPPTIEEIDDYINTLKLIRKSRAVHTGLPSQVIVCPLPRCGTVLARPCALKNHLYFHFRIKPHECAACSIRFPTKANLTRHIAISCRSHRQR</sequence>
<dbReference type="Proteomes" id="UP000059188">
    <property type="component" value="Unassembled WGS sequence"/>
</dbReference>
<dbReference type="SUPFAM" id="SSF57667">
    <property type="entry name" value="beta-beta-alpha zinc fingers"/>
    <property type="match status" value="1"/>
</dbReference>
<keyword evidence="4" id="KW-1185">Reference proteome</keyword>
<dbReference type="AlphaFoldDB" id="A0A0B7G0F4"/>
<dbReference type="GO" id="GO:0008270">
    <property type="term" value="F:zinc ion binding"/>
    <property type="evidence" value="ECO:0007669"/>
    <property type="project" value="UniProtKB-KW"/>
</dbReference>
<protein>
    <recommendedName>
        <fullName evidence="2">C2H2-type domain-containing protein</fullName>
    </recommendedName>
</protein>
<dbReference type="InterPro" id="IPR013087">
    <property type="entry name" value="Znf_C2H2_type"/>
</dbReference>
<keyword evidence="1" id="KW-0863">Zinc-finger</keyword>
<feature type="domain" description="C2H2-type" evidence="2">
    <location>
        <begin position="238"/>
        <end position="267"/>
    </location>
</feature>
<dbReference type="InterPro" id="IPR036236">
    <property type="entry name" value="Znf_C2H2_sf"/>
</dbReference>
<gene>
    <name evidence="3" type="ORF">RSOLAG1IB_10768</name>
</gene>
<evidence type="ECO:0000259" key="2">
    <source>
        <dbReference type="PROSITE" id="PS50157"/>
    </source>
</evidence>
<keyword evidence="1" id="KW-0862">Zinc</keyword>
<keyword evidence="1" id="KW-0479">Metal-binding</keyword>
<name>A0A0B7G0F4_THACB</name>
<dbReference type="STRING" id="1108050.A0A0B7G0F4"/>
<evidence type="ECO:0000256" key="1">
    <source>
        <dbReference type="PROSITE-ProRule" id="PRU00042"/>
    </source>
</evidence>
<proteinExistence type="predicted"/>
<evidence type="ECO:0000313" key="3">
    <source>
        <dbReference type="EMBL" id="CEL63445.1"/>
    </source>
</evidence>
<dbReference type="PROSITE" id="PS00028">
    <property type="entry name" value="ZINC_FINGER_C2H2_1"/>
    <property type="match status" value="1"/>
</dbReference>
<organism evidence="3 4">
    <name type="scientific">Thanatephorus cucumeris (strain AG1-IB / isolate 7/3/14)</name>
    <name type="common">Lettuce bottom rot fungus</name>
    <name type="synonym">Rhizoctonia solani</name>
    <dbReference type="NCBI Taxonomy" id="1108050"/>
    <lineage>
        <taxon>Eukaryota</taxon>
        <taxon>Fungi</taxon>
        <taxon>Dikarya</taxon>
        <taxon>Basidiomycota</taxon>
        <taxon>Agaricomycotina</taxon>
        <taxon>Agaricomycetes</taxon>
        <taxon>Cantharellales</taxon>
        <taxon>Ceratobasidiaceae</taxon>
        <taxon>Rhizoctonia</taxon>
        <taxon>Rhizoctonia solani AG-1</taxon>
    </lineage>
</organism>